<organism evidence="1 2">
    <name type="scientific">Azospirillum endophyticum</name>
    <dbReference type="NCBI Taxonomy" id="2800326"/>
    <lineage>
        <taxon>Bacteria</taxon>
        <taxon>Pseudomonadati</taxon>
        <taxon>Pseudomonadota</taxon>
        <taxon>Alphaproteobacteria</taxon>
        <taxon>Rhodospirillales</taxon>
        <taxon>Azospirillaceae</taxon>
        <taxon>Azospirillum</taxon>
    </lineage>
</organism>
<evidence type="ECO:0000313" key="1">
    <source>
        <dbReference type="EMBL" id="MBK1841402.1"/>
    </source>
</evidence>
<gene>
    <name evidence="1" type="ORF">JHL17_28780</name>
</gene>
<evidence type="ECO:0000313" key="2">
    <source>
        <dbReference type="Proteomes" id="UP000652760"/>
    </source>
</evidence>
<evidence type="ECO:0008006" key="3">
    <source>
        <dbReference type="Google" id="ProtNLM"/>
    </source>
</evidence>
<reference evidence="2" key="1">
    <citation type="submission" date="2021-01" db="EMBL/GenBank/DDBJ databases">
        <title>Genome public.</title>
        <authorList>
            <person name="Liu C."/>
            <person name="Sun Q."/>
        </authorList>
    </citation>
    <scope>NUCLEOTIDE SEQUENCE [LARGE SCALE GENOMIC DNA]</scope>
    <source>
        <strain evidence="2">YIM B02556</strain>
    </source>
</reference>
<sequence length="425" mass="48826">MQIPIQIYLDSKDFSRMADREKRTDDQICAKTFDYLISKVRSEEIQIRISVFHVGELLPRSPEYKDAGLRRASTAKALCDKNAFIYYERVVLEDIDFFLKDEKNKQKHPFPEYAFSDDGNWAPYLGASDFNVLNTIRKMLTDEISKAPLDSRSRRNLIGSIIKPNGTFTKRGISILQSDRHALLNALNGQFPLTRKFWVEDYFIKVVSGEIEERVFVKELISGLCDLENLAGWIYDRYEDTHGLTSVLFNAGTKFISSIADARNKIDNIISQGLNAGLSEEEVIQMCRKSLKKFSVRDRILEIFLEREKKRFYKFGGPSKSSEKVLGSEHGHMPFIDSVCDSMFGFAVDRALQIKNKSKLSESDYADGMHAGYIPYVDIFSCDKRTANFVRLPAKRHGVTVVSRFEDIMPSIDERLKNPQPRIMR</sequence>
<accession>A0ABS1FD87</accession>
<proteinExistence type="predicted"/>
<name>A0ABS1FD87_9PROT</name>
<dbReference type="Proteomes" id="UP000652760">
    <property type="component" value="Unassembled WGS sequence"/>
</dbReference>
<protein>
    <recommendedName>
        <fullName evidence="3">DUF4435 domain-containing protein</fullName>
    </recommendedName>
</protein>
<keyword evidence="2" id="KW-1185">Reference proteome</keyword>
<comment type="caution">
    <text evidence="1">The sequence shown here is derived from an EMBL/GenBank/DDBJ whole genome shotgun (WGS) entry which is preliminary data.</text>
</comment>
<dbReference type="EMBL" id="JAENHM010000073">
    <property type="protein sequence ID" value="MBK1841402.1"/>
    <property type="molecule type" value="Genomic_DNA"/>
</dbReference>
<dbReference type="RefSeq" id="WP_200198065.1">
    <property type="nucleotide sequence ID" value="NZ_JAENHM010000073.1"/>
</dbReference>